<sequence length="116" mass="13658">MAWRPFALVYESYNYAQGPGPKRAKTWYQNWFLHVCDSLHEWLLPRLTYYLLGLSVILLHKDALAPKTVLDWRNKGVRVMAWTVNSPIEKQYLAKILKITYLTDTFTGESTTHFSY</sequence>
<organism evidence="1 2">
    <name type="scientific">Cryptolaemus montrouzieri</name>
    <dbReference type="NCBI Taxonomy" id="559131"/>
    <lineage>
        <taxon>Eukaryota</taxon>
        <taxon>Metazoa</taxon>
        <taxon>Ecdysozoa</taxon>
        <taxon>Arthropoda</taxon>
        <taxon>Hexapoda</taxon>
        <taxon>Insecta</taxon>
        <taxon>Pterygota</taxon>
        <taxon>Neoptera</taxon>
        <taxon>Endopterygota</taxon>
        <taxon>Coleoptera</taxon>
        <taxon>Polyphaga</taxon>
        <taxon>Cucujiformia</taxon>
        <taxon>Coccinelloidea</taxon>
        <taxon>Coccinellidae</taxon>
        <taxon>Scymninae</taxon>
        <taxon>Scymnini</taxon>
        <taxon>Cryptolaemus</taxon>
    </lineage>
</organism>
<dbReference type="PANTHER" id="PTHR46320:SF1">
    <property type="entry name" value="GLYCEROPHOSPHODIESTER PHOSPHODIESTERASE 1"/>
    <property type="match status" value="1"/>
</dbReference>
<name>A0ABD2NIX0_9CUCU</name>
<keyword evidence="2" id="KW-1185">Reference proteome</keyword>
<comment type="caution">
    <text evidence="1">The sequence shown here is derived from an EMBL/GenBank/DDBJ whole genome shotgun (WGS) entry which is preliminary data.</text>
</comment>
<gene>
    <name evidence="1" type="ORF">HHI36_016158</name>
</gene>
<dbReference type="InterPro" id="IPR017946">
    <property type="entry name" value="PLC-like_Pdiesterase_TIM-brl"/>
</dbReference>
<dbReference type="EMBL" id="JABFTP020000124">
    <property type="protein sequence ID" value="KAL3278618.1"/>
    <property type="molecule type" value="Genomic_DNA"/>
</dbReference>
<evidence type="ECO:0000313" key="1">
    <source>
        <dbReference type="EMBL" id="KAL3278618.1"/>
    </source>
</evidence>
<evidence type="ECO:0008006" key="3">
    <source>
        <dbReference type="Google" id="ProtNLM"/>
    </source>
</evidence>
<dbReference type="SUPFAM" id="SSF51695">
    <property type="entry name" value="PLC-like phosphodiesterases"/>
    <property type="match status" value="1"/>
</dbReference>
<dbReference type="AlphaFoldDB" id="A0ABD2NIX0"/>
<reference evidence="1 2" key="1">
    <citation type="journal article" date="2021" name="BMC Biol.">
        <title>Horizontally acquired antibacterial genes associated with adaptive radiation of ladybird beetles.</title>
        <authorList>
            <person name="Li H.S."/>
            <person name="Tang X.F."/>
            <person name="Huang Y.H."/>
            <person name="Xu Z.Y."/>
            <person name="Chen M.L."/>
            <person name="Du X.Y."/>
            <person name="Qiu B.Y."/>
            <person name="Chen P.T."/>
            <person name="Zhang W."/>
            <person name="Slipinski A."/>
            <person name="Escalona H.E."/>
            <person name="Waterhouse R.M."/>
            <person name="Zwick A."/>
            <person name="Pang H."/>
        </authorList>
    </citation>
    <scope>NUCLEOTIDE SEQUENCE [LARGE SCALE GENOMIC DNA]</scope>
    <source>
        <strain evidence="1">SYSU2018</strain>
    </source>
</reference>
<dbReference type="Proteomes" id="UP001516400">
    <property type="component" value="Unassembled WGS sequence"/>
</dbReference>
<evidence type="ECO:0000313" key="2">
    <source>
        <dbReference type="Proteomes" id="UP001516400"/>
    </source>
</evidence>
<accession>A0ABD2NIX0</accession>
<protein>
    <recommendedName>
        <fullName evidence="3">GP-PDE domain-containing protein</fullName>
    </recommendedName>
</protein>
<dbReference type="PANTHER" id="PTHR46320">
    <property type="entry name" value="GLYCEROPHOSPHODIESTER PHOSPHODIESTERASE 1"/>
    <property type="match status" value="1"/>
</dbReference>
<proteinExistence type="predicted"/>